<accession>A0A169PMC3</accession>
<feature type="region of interest" description="Disordered" evidence="6">
    <location>
        <begin position="329"/>
        <end position="428"/>
    </location>
</feature>
<feature type="transmembrane region" description="Helical" evidence="7">
    <location>
        <begin position="457"/>
        <end position="479"/>
    </location>
</feature>
<name>A0A169PMC3_STRLU</name>
<feature type="transmembrane region" description="Helical" evidence="7">
    <location>
        <begin position="181"/>
        <end position="201"/>
    </location>
</feature>
<feature type="transmembrane region" description="Helical" evidence="7">
    <location>
        <begin position="281"/>
        <end position="301"/>
    </location>
</feature>
<dbReference type="AlphaFoldDB" id="A0A169PMC3"/>
<feature type="transmembrane region" description="Helical" evidence="7">
    <location>
        <begin position="31"/>
        <end position="57"/>
    </location>
</feature>
<dbReference type="GO" id="GO:0022857">
    <property type="term" value="F:transmembrane transporter activity"/>
    <property type="evidence" value="ECO:0007669"/>
    <property type="project" value="InterPro"/>
</dbReference>
<feature type="transmembrane region" description="Helical" evidence="7">
    <location>
        <begin position="528"/>
        <end position="548"/>
    </location>
</feature>
<dbReference type="GO" id="GO:0046677">
    <property type="term" value="P:response to antibiotic"/>
    <property type="evidence" value="ECO:0007669"/>
    <property type="project" value="UniProtKB-KW"/>
</dbReference>
<gene>
    <name evidence="9" type="ORF">SLA_7327</name>
</gene>
<evidence type="ECO:0000259" key="8">
    <source>
        <dbReference type="PROSITE" id="PS50850"/>
    </source>
</evidence>
<evidence type="ECO:0000313" key="9">
    <source>
        <dbReference type="EMBL" id="BAU88193.1"/>
    </source>
</evidence>
<keyword evidence="5" id="KW-0046">Antibiotic resistance</keyword>
<dbReference type="EMBL" id="AP017424">
    <property type="protein sequence ID" value="BAU88193.1"/>
    <property type="molecule type" value="Genomic_DNA"/>
</dbReference>
<evidence type="ECO:0000256" key="3">
    <source>
        <dbReference type="ARBA" id="ARBA00022989"/>
    </source>
</evidence>
<dbReference type="PANTHER" id="PTHR42718">
    <property type="entry name" value="MAJOR FACILITATOR SUPERFAMILY MULTIDRUG TRANSPORTER MFSC"/>
    <property type="match status" value="1"/>
</dbReference>
<comment type="subcellular location">
    <subcellularLocation>
        <location evidence="1">Cell membrane</location>
        <topology evidence="1">Multi-pass membrane protein</topology>
    </subcellularLocation>
</comment>
<feature type="transmembrane region" description="Helical" evidence="7">
    <location>
        <begin position="90"/>
        <end position="113"/>
    </location>
</feature>
<organism evidence="9 10">
    <name type="scientific">Streptomyces laurentii</name>
    <dbReference type="NCBI Taxonomy" id="39478"/>
    <lineage>
        <taxon>Bacteria</taxon>
        <taxon>Bacillati</taxon>
        <taxon>Actinomycetota</taxon>
        <taxon>Actinomycetes</taxon>
        <taxon>Kitasatosporales</taxon>
        <taxon>Streptomycetaceae</taxon>
        <taxon>Streptomyces</taxon>
    </lineage>
</organism>
<evidence type="ECO:0000256" key="4">
    <source>
        <dbReference type="ARBA" id="ARBA00023136"/>
    </source>
</evidence>
<evidence type="ECO:0000256" key="7">
    <source>
        <dbReference type="SAM" id="Phobius"/>
    </source>
</evidence>
<dbReference type="KEGG" id="slau:SLA_7327"/>
<feature type="transmembrane region" description="Helical" evidence="7">
    <location>
        <begin position="119"/>
        <end position="140"/>
    </location>
</feature>
<dbReference type="InterPro" id="IPR036457">
    <property type="entry name" value="PPM-type-like_dom_sf"/>
</dbReference>
<dbReference type="Proteomes" id="UP000217676">
    <property type="component" value="Chromosome"/>
</dbReference>
<dbReference type="SMART" id="SM00331">
    <property type="entry name" value="PP2C_SIG"/>
    <property type="match status" value="1"/>
</dbReference>
<dbReference type="PANTHER" id="PTHR42718:SF42">
    <property type="entry name" value="EXPORT PROTEIN"/>
    <property type="match status" value="1"/>
</dbReference>
<feature type="compositionally biased region" description="Low complexity" evidence="6">
    <location>
        <begin position="372"/>
        <end position="383"/>
    </location>
</feature>
<dbReference type="Pfam" id="PF07690">
    <property type="entry name" value="MFS_1"/>
    <property type="match status" value="1"/>
</dbReference>
<dbReference type="Gene3D" id="3.60.40.10">
    <property type="entry name" value="PPM-type phosphatase domain"/>
    <property type="match status" value="1"/>
</dbReference>
<keyword evidence="10" id="KW-1185">Reference proteome</keyword>
<feature type="transmembrane region" description="Helical" evidence="7">
    <location>
        <begin position="63"/>
        <end position="81"/>
    </location>
</feature>
<keyword evidence="4 7" id="KW-0472">Membrane</keyword>
<dbReference type="InterPro" id="IPR011701">
    <property type="entry name" value="MFS"/>
</dbReference>
<feature type="transmembrane region" description="Helical" evidence="7">
    <location>
        <begin position="491"/>
        <end position="516"/>
    </location>
</feature>
<evidence type="ECO:0000256" key="6">
    <source>
        <dbReference type="SAM" id="MobiDB-lite"/>
    </source>
</evidence>
<feature type="transmembrane region" description="Helical" evidence="7">
    <location>
        <begin position="6"/>
        <end position="24"/>
    </location>
</feature>
<dbReference type="PROSITE" id="PS50850">
    <property type="entry name" value="MFS"/>
    <property type="match status" value="1"/>
</dbReference>
<feature type="compositionally biased region" description="Basic residues" evidence="6">
    <location>
        <begin position="384"/>
        <end position="395"/>
    </location>
</feature>
<evidence type="ECO:0000256" key="2">
    <source>
        <dbReference type="ARBA" id="ARBA00022692"/>
    </source>
</evidence>
<keyword evidence="3 7" id="KW-1133">Transmembrane helix</keyword>
<protein>
    <recommendedName>
        <fullName evidence="8">Major facilitator superfamily (MFS) profile domain-containing protein</fullName>
    </recommendedName>
</protein>
<feature type="region of interest" description="Disordered" evidence="6">
    <location>
        <begin position="436"/>
        <end position="455"/>
    </location>
</feature>
<dbReference type="InterPro" id="IPR020846">
    <property type="entry name" value="MFS_dom"/>
</dbReference>
<feature type="domain" description="Major facilitator superfamily (MFS) profile" evidence="8">
    <location>
        <begin position="1"/>
        <end position="552"/>
    </location>
</feature>
<feature type="transmembrane region" description="Helical" evidence="7">
    <location>
        <begin position="244"/>
        <end position="269"/>
    </location>
</feature>
<dbReference type="Gene3D" id="1.20.1720.10">
    <property type="entry name" value="Multidrug resistance protein D"/>
    <property type="match status" value="1"/>
</dbReference>
<dbReference type="SUPFAM" id="SSF103473">
    <property type="entry name" value="MFS general substrate transporter"/>
    <property type="match status" value="1"/>
</dbReference>
<reference evidence="9 10" key="1">
    <citation type="journal article" date="2016" name="Genome Announc.">
        <title>Complete Genome Sequence of Thiostrepton-Producing Streptomyces laurentii ATCC 31255.</title>
        <authorList>
            <person name="Doi K."/>
            <person name="Fujino Y."/>
            <person name="Nagayoshi Y."/>
            <person name="Ohshima T."/>
            <person name="Ogata S."/>
        </authorList>
    </citation>
    <scope>NUCLEOTIDE SEQUENCE [LARGE SCALE GENOMIC DNA]</scope>
    <source>
        <strain evidence="9 10">ATCC 31255</strain>
    </source>
</reference>
<dbReference type="GO" id="GO:0005886">
    <property type="term" value="C:plasma membrane"/>
    <property type="evidence" value="ECO:0007669"/>
    <property type="project" value="UniProtKB-SubCell"/>
</dbReference>
<dbReference type="FunFam" id="3.60.40.10:FF:000058">
    <property type="entry name" value="Stage II sporulation protein E"/>
    <property type="match status" value="1"/>
</dbReference>
<dbReference type="Pfam" id="PF07228">
    <property type="entry name" value="SpoIIE"/>
    <property type="match status" value="1"/>
</dbReference>
<dbReference type="InterPro" id="IPR001932">
    <property type="entry name" value="PPM-type_phosphatase-like_dom"/>
</dbReference>
<dbReference type="CDD" id="cd17321">
    <property type="entry name" value="MFS_MMR_MDR_like"/>
    <property type="match status" value="1"/>
</dbReference>
<evidence type="ECO:0000313" key="10">
    <source>
        <dbReference type="Proteomes" id="UP000217676"/>
    </source>
</evidence>
<dbReference type="InterPro" id="IPR036259">
    <property type="entry name" value="MFS_trans_sf"/>
</dbReference>
<feature type="compositionally biased region" description="Gly residues" evidence="6">
    <location>
        <begin position="403"/>
        <end position="420"/>
    </location>
</feature>
<sequence>MQWTSTGYLVAVASLLVFAGRLGDRYGHQRLFVLGCLGFAATSARIAVAPGIGWVVALRVTQGVFGALLQPATLGMLRAAYPPDRLGMPIALRTSAIGLAAAVGPLVGGVLVTAYGWRAVFLLGVAPTLAIALIGLAVPTSRQTTREEGRGAGALDLPGACLLGLALACLVQALAHGFAPPALGGALLALGVAGAAGYAFVRHERRAPYPLVPAGMLLKARPGTKRGSLGRAGPEASGRGPGPVAAGLGALLAASAALSGTLFTATYLLQDTLALGPLPTAARMLPLALLIVAGAPVSALLKGRFGARRVATGGAGLLVAGVALLGRTEVTGDGDGHLGRGAPGSPGARRRRGRTPADRHEHRTRARGGPGRAAPRVRNGPARARGRRRARRPRLPRSAGRPSCGGGGRRGSGTGRGAPDGGHANADVRCRTIRSRTYDHEMPSGGHRPPSASGTRVELNLGLALPVLALAAVVVVDLITSQGEHFDRLLVIGPALAAVTWSVRGTLTIGLLAIVLRLALGVAQGDTAGDIVSAELVLVAVTAAAVWISRVRTRYEQDLSEVTAVAEVVQRVVLRPLAPRLGEVELHLLYVAAAAKARIGGDFYEAVRVPGAVRVMLGDVQGKGLGAVETASVLLGSYRAAVTDASGLAELADRLEEGLARYGAWAPESDAAERFATVLLLEFPDGQDVVRVLSCGHPAPLLQHQGRIRAVPLHDPSLPLNLAGLCTSRHRVEEVPFRPGDRMLLFTDGVSETRDRAGDFYPLEQRMGRWADEPGDQVLPLLHHDLTTYGAGRLDDDVAALLVVRLPQPAAVAAAAGAAGAPSA</sequence>
<feature type="transmembrane region" description="Helical" evidence="7">
    <location>
        <begin position="152"/>
        <end position="175"/>
    </location>
</feature>
<evidence type="ECO:0000256" key="5">
    <source>
        <dbReference type="ARBA" id="ARBA00023251"/>
    </source>
</evidence>
<keyword evidence="2 7" id="KW-0812">Transmembrane</keyword>
<proteinExistence type="predicted"/>
<evidence type="ECO:0000256" key="1">
    <source>
        <dbReference type="ARBA" id="ARBA00004651"/>
    </source>
</evidence>